<proteinExistence type="predicted"/>
<accession>A0A0F9VU97</accession>
<dbReference type="AlphaFoldDB" id="A0A0F9VU97"/>
<organism evidence="1">
    <name type="scientific">marine sediment metagenome</name>
    <dbReference type="NCBI Taxonomy" id="412755"/>
    <lineage>
        <taxon>unclassified sequences</taxon>
        <taxon>metagenomes</taxon>
        <taxon>ecological metagenomes</taxon>
    </lineage>
</organism>
<reference evidence="1" key="1">
    <citation type="journal article" date="2015" name="Nature">
        <title>Complex archaea that bridge the gap between prokaryotes and eukaryotes.</title>
        <authorList>
            <person name="Spang A."/>
            <person name="Saw J.H."/>
            <person name="Jorgensen S.L."/>
            <person name="Zaremba-Niedzwiedzka K."/>
            <person name="Martijn J."/>
            <person name="Lind A.E."/>
            <person name="van Eijk R."/>
            <person name="Schleper C."/>
            <person name="Guy L."/>
            <person name="Ettema T.J."/>
        </authorList>
    </citation>
    <scope>NUCLEOTIDE SEQUENCE</scope>
</reference>
<dbReference type="EMBL" id="LAZR01000012">
    <property type="protein sequence ID" value="KKO07645.1"/>
    <property type="molecule type" value="Genomic_DNA"/>
</dbReference>
<name>A0A0F9VU97_9ZZZZ</name>
<protein>
    <submittedName>
        <fullName evidence="1">Uncharacterized protein</fullName>
    </submittedName>
</protein>
<comment type="caution">
    <text evidence="1">The sequence shown here is derived from an EMBL/GenBank/DDBJ whole genome shotgun (WGS) entry which is preliminary data.</text>
</comment>
<sequence length="94" mass="9973">MLIKSLILMLALCFASVASAEQPPDVLDEWVIQAELIVSSEAAECDLAFDTIPEELLLAQGGCCKTCSKGKACGDSCISRSYTCHRPRGCACDG</sequence>
<evidence type="ECO:0000313" key="1">
    <source>
        <dbReference type="EMBL" id="KKO07645.1"/>
    </source>
</evidence>
<gene>
    <name evidence="1" type="ORF">LCGC14_0056010</name>
</gene>